<keyword evidence="1" id="KW-0472">Membrane</keyword>
<organism evidence="2 3">
    <name type="scientific">Kribbella ginsengisoli</name>
    <dbReference type="NCBI Taxonomy" id="363865"/>
    <lineage>
        <taxon>Bacteria</taxon>
        <taxon>Bacillati</taxon>
        <taxon>Actinomycetota</taxon>
        <taxon>Actinomycetes</taxon>
        <taxon>Propionibacteriales</taxon>
        <taxon>Kribbellaceae</taxon>
        <taxon>Kribbella</taxon>
    </lineage>
</organism>
<keyword evidence="1" id="KW-1133">Transmembrane helix</keyword>
<accession>A0ABP6YLG8</accession>
<feature type="transmembrane region" description="Helical" evidence="1">
    <location>
        <begin position="6"/>
        <end position="26"/>
    </location>
</feature>
<comment type="caution">
    <text evidence="2">The sequence shown here is derived from an EMBL/GenBank/DDBJ whole genome shotgun (WGS) entry which is preliminary data.</text>
</comment>
<evidence type="ECO:0000313" key="2">
    <source>
        <dbReference type="EMBL" id="GAA3585210.1"/>
    </source>
</evidence>
<dbReference type="EMBL" id="BAABAA010000011">
    <property type="protein sequence ID" value="GAA3585210.1"/>
    <property type="molecule type" value="Genomic_DNA"/>
</dbReference>
<dbReference type="Proteomes" id="UP001501222">
    <property type="component" value="Unassembled WGS sequence"/>
</dbReference>
<evidence type="ECO:0000313" key="3">
    <source>
        <dbReference type="Proteomes" id="UP001501222"/>
    </source>
</evidence>
<reference evidence="3" key="1">
    <citation type="journal article" date="2019" name="Int. J. Syst. Evol. Microbiol.">
        <title>The Global Catalogue of Microorganisms (GCM) 10K type strain sequencing project: providing services to taxonomists for standard genome sequencing and annotation.</title>
        <authorList>
            <consortium name="The Broad Institute Genomics Platform"/>
            <consortium name="The Broad Institute Genome Sequencing Center for Infectious Disease"/>
            <person name="Wu L."/>
            <person name="Ma J."/>
        </authorList>
    </citation>
    <scope>NUCLEOTIDE SEQUENCE [LARGE SCALE GENOMIC DNA]</scope>
    <source>
        <strain evidence="3">JCM 16928</strain>
    </source>
</reference>
<protein>
    <submittedName>
        <fullName evidence="2">Uncharacterized protein</fullName>
    </submittedName>
</protein>
<keyword evidence="3" id="KW-1185">Reference proteome</keyword>
<evidence type="ECO:0000256" key="1">
    <source>
        <dbReference type="SAM" id="Phobius"/>
    </source>
</evidence>
<name>A0ABP6YLG8_9ACTN</name>
<gene>
    <name evidence="2" type="ORF">GCM10022235_64620</name>
</gene>
<sequence length="177" mass="18073">MGARTLVAGIAAGALVVGVGVWYFALRHDGGPLSGNVLGDAVCLSVGETADATIGNLPLRNTGSDPITITAVSVIGPDGVEDDGALLVPVSAGSSSGSKTGWAFGNGPFDGENGAPALAVGAQLQKSADTRLIVHVHRPDPLAEARLTGIRVEYRSGLRHYAREMGPRHTLRPGRCS</sequence>
<keyword evidence="1" id="KW-0812">Transmembrane</keyword>
<proteinExistence type="predicted"/>
<dbReference type="RefSeq" id="WP_344846868.1">
    <property type="nucleotide sequence ID" value="NZ_BAABAA010000011.1"/>
</dbReference>